<evidence type="ECO:0000313" key="2">
    <source>
        <dbReference type="Proteomes" id="UP001432202"/>
    </source>
</evidence>
<proteinExistence type="predicted"/>
<name>A0AAX4L3M2_9CREN</name>
<sequence length="232" mass="26930">MLNLKVLRVRQQNKIYTNCELTINSFSINVDCYRKRIMGPATRINVLNYTFDRNFSPQFDNDKLIVNDVIVFLKDQNDIRLINDEIRSEILGLLKQELIEPVTTIAKERIKGLKLIDEYNAKPDLSILLESKDPTSSISDSINKNILRIEEVLKGYNNDVVQVYKDRIFGLVYLLSKILEYMIENDDTNARKAKELLANLLNIPLSELEKILYNAIYNVDSIVEILLNYALR</sequence>
<dbReference type="AlphaFoldDB" id="A0AAX4L3M2"/>
<keyword evidence="2" id="KW-1185">Reference proteome</keyword>
<dbReference type="GeneID" id="89335422"/>
<evidence type="ECO:0000313" key="1">
    <source>
        <dbReference type="EMBL" id="WWQ60798.1"/>
    </source>
</evidence>
<gene>
    <name evidence="1" type="ORF">V6M85_01595</name>
</gene>
<accession>A0AAX4L3M2</accession>
<dbReference type="RefSeq" id="WP_338602139.1">
    <property type="nucleotide sequence ID" value="NZ_CP146016.1"/>
</dbReference>
<protein>
    <submittedName>
        <fullName evidence="1">Uncharacterized protein</fullName>
    </submittedName>
</protein>
<dbReference type="Proteomes" id="UP001432202">
    <property type="component" value="Chromosome"/>
</dbReference>
<organism evidence="1 2">
    <name type="scientific">Sulfolobus tengchongensis</name>
    <dbReference type="NCBI Taxonomy" id="207809"/>
    <lineage>
        <taxon>Archaea</taxon>
        <taxon>Thermoproteota</taxon>
        <taxon>Thermoprotei</taxon>
        <taxon>Sulfolobales</taxon>
        <taxon>Sulfolobaceae</taxon>
        <taxon>Sulfolobus</taxon>
    </lineage>
</organism>
<reference evidence="1 2" key="1">
    <citation type="submission" date="2024-02" db="EMBL/GenBank/DDBJ databases">
        <title>STSV induces naive adaptation in Sulfolobus.</title>
        <authorList>
            <person name="Xiang X."/>
            <person name="Song M."/>
        </authorList>
    </citation>
    <scope>NUCLEOTIDE SEQUENCE [LARGE SCALE GENOMIC DNA]</scope>
    <source>
        <strain evidence="1 2">RT2</strain>
    </source>
</reference>
<dbReference type="EMBL" id="CP146016">
    <property type="protein sequence ID" value="WWQ60798.1"/>
    <property type="molecule type" value="Genomic_DNA"/>
</dbReference>